<sequence length="306" mass="35155">MERIAFVKTGWALDYEGDEVVGRHAHIGEYNEAHERFNFKKAPDGRFYGYIPPMGQAESCPKPRDTEGWLLIFVAARDGDGPLTVVGYYENASFTREYLDRPEYSFGDFELDVHENRYSYCLSADKATLIPLHLRTRVCDSAHWRRSPIIYVAGNGANDAWREEFAEMAREIVSTPLVDETTTPKLVFPDAEHRKAVEIAAIELAKKEFEAEYRITDRQKDNCGYDLLLVHREHGDEIHLEVKGTSGELMRFFMSRNEQKYITHPSWRLYMVTKALDAPVGVMMDLDEVSEAFDLLPFAWEGVAKP</sequence>
<dbReference type="AlphaFoldDB" id="A0A8I1EH53"/>
<dbReference type="Pfam" id="PF13020">
    <property type="entry name" value="NOV_C"/>
    <property type="match status" value="1"/>
</dbReference>
<reference evidence="2" key="1">
    <citation type="submission" date="2020-12" db="EMBL/GenBank/DDBJ databases">
        <title>Enhanced detection system for hospital associated transmission using whole genome sequencing surveillance.</title>
        <authorList>
            <person name="Harrison L.H."/>
            <person name="Van Tyne D."/>
            <person name="Marsh J.W."/>
            <person name="Griffith M.P."/>
            <person name="Snyder D.J."/>
            <person name="Cooper V.S."/>
            <person name="Mustapha M."/>
        </authorList>
    </citation>
    <scope>NUCLEOTIDE SEQUENCE</scope>
    <source>
        <strain evidence="2">PSB00042</strain>
    </source>
</reference>
<dbReference type="RefSeq" id="WP_198747526.1">
    <property type="nucleotide sequence ID" value="NZ_JAEHTE010000015.1"/>
</dbReference>
<evidence type="ECO:0000313" key="3">
    <source>
        <dbReference type="Proteomes" id="UP000637061"/>
    </source>
</evidence>
<comment type="caution">
    <text evidence="2">The sequence shown here is derived from an EMBL/GenBank/DDBJ whole genome shotgun (WGS) entry which is preliminary data.</text>
</comment>
<feature type="domain" description="Protein NO VEIN C-terminal" evidence="1">
    <location>
        <begin position="198"/>
        <end position="279"/>
    </location>
</feature>
<organism evidence="2 3">
    <name type="scientific">Pseudomonas putida</name>
    <name type="common">Arthrobacter siderocapsulatus</name>
    <dbReference type="NCBI Taxonomy" id="303"/>
    <lineage>
        <taxon>Bacteria</taxon>
        <taxon>Pseudomonadati</taxon>
        <taxon>Pseudomonadota</taxon>
        <taxon>Gammaproteobacteria</taxon>
        <taxon>Pseudomonadales</taxon>
        <taxon>Pseudomonadaceae</taxon>
        <taxon>Pseudomonas</taxon>
    </lineage>
</organism>
<evidence type="ECO:0000313" key="2">
    <source>
        <dbReference type="EMBL" id="MBI6885123.1"/>
    </source>
</evidence>
<dbReference type="Proteomes" id="UP000637061">
    <property type="component" value="Unassembled WGS sequence"/>
</dbReference>
<proteinExistence type="predicted"/>
<gene>
    <name evidence="2" type="ORF">JEU22_14505</name>
</gene>
<protein>
    <submittedName>
        <fullName evidence="2">DUF3883 domain-containing protein</fullName>
    </submittedName>
</protein>
<accession>A0A8I1EH53</accession>
<evidence type="ECO:0000259" key="1">
    <source>
        <dbReference type="Pfam" id="PF13020"/>
    </source>
</evidence>
<name>A0A8I1EH53_PSEPU</name>
<dbReference type="InterPro" id="IPR024975">
    <property type="entry name" value="NOV_C"/>
</dbReference>
<dbReference type="EMBL" id="JAEHTE010000015">
    <property type="protein sequence ID" value="MBI6885123.1"/>
    <property type="molecule type" value="Genomic_DNA"/>
</dbReference>